<comment type="similarity">
    <text evidence="7">Belongs to the polygalacturonase-inhibiting protein family.</text>
</comment>
<dbReference type="InterPro" id="IPR013210">
    <property type="entry name" value="LRR_N_plant-typ"/>
</dbReference>
<evidence type="ECO:0000259" key="9">
    <source>
        <dbReference type="Pfam" id="PF08263"/>
    </source>
</evidence>
<evidence type="ECO:0000256" key="8">
    <source>
        <dbReference type="SAM" id="SignalP"/>
    </source>
</evidence>
<dbReference type="Pfam" id="PF00560">
    <property type="entry name" value="LRR_1"/>
    <property type="match status" value="2"/>
</dbReference>
<dbReference type="Pfam" id="PF13855">
    <property type="entry name" value="LRR_8"/>
    <property type="match status" value="1"/>
</dbReference>
<organism evidence="10 11">
    <name type="scientific">Eleusine coracana subsp. coracana</name>
    <dbReference type="NCBI Taxonomy" id="191504"/>
    <lineage>
        <taxon>Eukaryota</taxon>
        <taxon>Viridiplantae</taxon>
        <taxon>Streptophyta</taxon>
        <taxon>Embryophyta</taxon>
        <taxon>Tracheophyta</taxon>
        <taxon>Spermatophyta</taxon>
        <taxon>Magnoliopsida</taxon>
        <taxon>Liliopsida</taxon>
        <taxon>Poales</taxon>
        <taxon>Poaceae</taxon>
        <taxon>PACMAD clade</taxon>
        <taxon>Chloridoideae</taxon>
        <taxon>Cynodonteae</taxon>
        <taxon>Eleusininae</taxon>
        <taxon>Eleusine</taxon>
    </lineage>
</organism>
<dbReference type="InterPro" id="IPR051848">
    <property type="entry name" value="PGIP"/>
</dbReference>
<keyword evidence="6" id="KW-0472">Membrane</keyword>
<name>A0AAV5BR46_ELECO</name>
<dbReference type="PANTHER" id="PTHR48059:SF3">
    <property type="entry name" value="OS05G0104700 PROTEIN"/>
    <property type="match status" value="1"/>
</dbReference>
<dbReference type="SUPFAM" id="SSF52058">
    <property type="entry name" value="L domain-like"/>
    <property type="match status" value="1"/>
</dbReference>
<accession>A0AAV5BR46</accession>
<comment type="caution">
    <text evidence="10">The sequence shown here is derived from an EMBL/GenBank/DDBJ whole genome shotgun (WGS) entry which is preliminary data.</text>
</comment>
<feature type="signal peptide" evidence="8">
    <location>
        <begin position="1"/>
        <end position="25"/>
    </location>
</feature>
<dbReference type="AlphaFoldDB" id="A0AAV5BR46"/>
<sequence>MRASSLGRCPTVAVVLLLATATTMAAAAARTKNECHPDDKAALLAIKAGFGNASYFQSWTSDYPCCIWINVFCDPYTSPYTARRVVGVSFLRDTSLVGPLPGAAIARLTALQELDLIHVPGVNGTIPHELARLSATLNSIDISYTGISGPVPSFFSQLKKLTYLRLSFNSLTGHIPASLGEIPNLSFLDLGRNRLTGTIPPRLLSKTNDTSYLCLSHNNLTGGIPAEFAAVRFWTLDLSHNALTGDASFLFGANKSLENLDLSRNTFSFSLSAVTLPSKLGSLDLNHNGIYGELPPQVANLQYLNVSYNWLSGTVPTGGNMGRFDQYCFQHTMVCVGVHYLHAISDRPLYPPAPDPAVNLDDY</sequence>
<evidence type="ECO:0000313" key="10">
    <source>
        <dbReference type="EMBL" id="GJM88436.1"/>
    </source>
</evidence>
<reference evidence="10" key="2">
    <citation type="submission" date="2021-12" db="EMBL/GenBank/DDBJ databases">
        <title>Resequencing data analysis of finger millet.</title>
        <authorList>
            <person name="Hatakeyama M."/>
            <person name="Aluri S."/>
            <person name="Balachadran M.T."/>
            <person name="Sivarajan S.R."/>
            <person name="Poveda L."/>
            <person name="Shimizu-Inatsugi R."/>
            <person name="Schlapbach R."/>
            <person name="Sreeman S.M."/>
            <person name="Shimizu K.K."/>
        </authorList>
    </citation>
    <scope>NUCLEOTIDE SEQUENCE</scope>
</reference>
<comment type="subcellular location">
    <subcellularLocation>
        <location evidence="1">Cell envelope</location>
    </subcellularLocation>
    <subcellularLocation>
        <location evidence="2">Membrane</location>
    </subcellularLocation>
</comment>
<dbReference type="FunFam" id="3.80.10.10:FF:000400">
    <property type="entry name" value="Nuclear pore complex protein NUP107"/>
    <property type="match status" value="1"/>
</dbReference>
<keyword evidence="11" id="KW-1185">Reference proteome</keyword>
<reference evidence="10" key="1">
    <citation type="journal article" date="2018" name="DNA Res.">
        <title>Multiple hybrid de novo genome assembly of finger millet, an orphan allotetraploid crop.</title>
        <authorList>
            <person name="Hatakeyama M."/>
            <person name="Aluri S."/>
            <person name="Balachadran M.T."/>
            <person name="Sivarajan S.R."/>
            <person name="Patrignani A."/>
            <person name="Gruter S."/>
            <person name="Poveda L."/>
            <person name="Shimizu-Inatsugi R."/>
            <person name="Baeten J."/>
            <person name="Francoijs K.J."/>
            <person name="Nataraja K.N."/>
            <person name="Reddy Y.A.N."/>
            <person name="Phadnis S."/>
            <person name="Ravikumar R.L."/>
            <person name="Schlapbach R."/>
            <person name="Sreeman S.M."/>
            <person name="Shimizu K.K."/>
        </authorList>
    </citation>
    <scope>NUCLEOTIDE SEQUENCE</scope>
</reference>
<evidence type="ECO:0000313" key="11">
    <source>
        <dbReference type="Proteomes" id="UP001054889"/>
    </source>
</evidence>
<evidence type="ECO:0000256" key="3">
    <source>
        <dbReference type="ARBA" id="ARBA00022614"/>
    </source>
</evidence>
<dbReference type="GO" id="GO:0016020">
    <property type="term" value="C:membrane"/>
    <property type="evidence" value="ECO:0007669"/>
    <property type="project" value="UniProtKB-SubCell"/>
</dbReference>
<dbReference type="Proteomes" id="UP001054889">
    <property type="component" value="Unassembled WGS sequence"/>
</dbReference>
<evidence type="ECO:0000256" key="7">
    <source>
        <dbReference type="ARBA" id="ARBA00038043"/>
    </source>
</evidence>
<evidence type="ECO:0000256" key="6">
    <source>
        <dbReference type="ARBA" id="ARBA00023136"/>
    </source>
</evidence>
<dbReference type="Gene3D" id="3.80.10.10">
    <property type="entry name" value="Ribonuclease Inhibitor"/>
    <property type="match status" value="1"/>
</dbReference>
<dbReference type="InterPro" id="IPR032675">
    <property type="entry name" value="LRR_dom_sf"/>
</dbReference>
<dbReference type="InterPro" id="IPR001611">
    <property type="entry name" value="Leu-rich_rpt"/>
</dbReference>
<evidence type="ECO:0000256" key="5">
    <source>
        <dbReference type="ARBA" id="ARBA00022737"/>
    </source>
</evidence>
<evidence type="ECO:0000256" key="1">
    <source>
        <dbReference type="ARBA" id="ARBA00004196"/>
    </source>
</evidence>
<keyword evidence="5" id="KW-0677">Repeat</keyword>
<dbReference type="EMBL" id="BQKI01000002">
    <property type="protein sequence ID" value="GJM88436.1"/>
    <property type="molecule type" value="Genomic_DNA"/>
</dbReference>
<keyword evidence="4 8" id="KW-0732">Signal</keyword>
<dbReference type="Pfam" id="PF08263">
    <property type="entry name" value="LRRNT_2"/>
    <property type="match status" value="1"/>
</dbReference>
<evidence type="ECO:0000256" key="4">
    <source>
        <dbReference type="ARBA" id="ARBA00022729"/>
    </source>
</evidence>
<feature type="domain" description="Leucine-rich repeat-containing N-terminal plant-type" evidence="9">
    <location>
        <begin position="36"/>
        <end position="74"/>
    </location>
</feature>
<protein>
    <recommendedName>
        <fullName evidence="9">Leucine-rich repeat-containing N-terminal plant-type domain-containing protein</fullName>
    </recommendedName>
</protein>
<dbReference type="PANTHER" id="PTHR48059">
    <property type="entry name" value="POLYGALACTURONASE INHIBITOR 1"/>
    <property type="match status" value="1"/>
</dbReference>
<feature type="chain" id="PRO_5043405633" description="Leucine-rich repeat-containing N-terminal plant-type domain-containing protein" evidence="8">
    <location>
        <begin position="26"/>
        <end position="363"/>
    </location>
</feature>
<keyword evidence="3" id="KW-0433">Leucine-rich repeat</keyword>
<evidence type="ECO:0000256" key="2">
    <source>
        <dbReference type="ARBA" id="ARBA00004370"/>
    </source>
</evidence>
<gene>
    <name evidence="10" type="primary">ga04496</name>
    <name evidence="10" type="ORF">PR202_ga04496</name>
</gene>
<proteinExistence type="inferred from homology"/>